<sequence>MIRRTEMRWRQNFSLTGSVGQKPHFVDFAPEIKADTINGASSSISTANKLNIHYKREEKEPSPRLPKHYIAPTKSVFWCTQKPTLLFKKHPKMIEEKHRN</sequence>
<reference evidence="1 2" key="1">
    <citation type="submission" date="2024-11" db="EMBL/GenBank/DDBJ databases">
        <title>Chromosome-level genome assembly of the freshwater bivalve Anodonta woodiana.</title>
        <authorList>
            <person name="Chen X."/>
        </authorList>
    </citation>
    <scope>NUCLEOTIDE SEQUENCE [LARGE SCALE GENOMIC DNA]</scope>
    <source>
        <strain evidence="1">MN2024</strain>
        <tissue evidence="1">Gills</tissue>
    </source>
</reference>
<proteinExistence type="predicted"/>
<dbReference type="EMBL" id="JBJQND010000010">
    <property type="protein sequence ID" value="KAL3864288.1"/>
    <property type="molecule type" value="Genomic_DNA"/>
</dbReference>
<accession>A0ABD3VTD4</accession>
<organism evidence="1 2">
    <name type="scientific">Sinanodonta woodiana</name>
    <name type="common">Chinese pond mussel</name>
    <name type="synonym">Anodonta woodiana</name>
    <dbReference type="NCBI Taxonomy" id="1069815"/>
    <lineage>
        <taxon>Eukaryota</taxon>
        <taxon>Metazoa</taxon>
        <taxon>Spiralia</taxon>
        <taxon>Lophotrochozoa</taxon>
        <taxon>Mollusca</taxon>
        <taxon>Bivalvia</taxon>
        <taxon>Autobranchia</taxon>
        <taxon>Heteroconchia</taxon>
        <taxon>Palaeoheterodonta</taxon>
        <taxon>Unionida</taxon>
        <taxon>Unionoidea</taxon>
        <taxon>Unionidae</taxon>
        <taxon>Unioninae</taxon>
        <taxon>Sinanodonta</taxon>
    </lineage>
</organism>
<dbReference type="AlphaFoldDB" id="A0ABD3VTD4"/>
<evidence type="ECO:0000313" key="1">
    <source>
        <dbReference type="EMBL" id="KAL3864288.1"/>
    </source>
</evidence>
<dbReference type="Proteomes" id="UP001634394">
    <property type="component" value="Unassembled WGS sequence"/>
</dbReference>
<evidence type="ECO:0000313" key="2">
    <source>
        <dbReference type="Proteomes" id="UP001634394"/>
    </source>
</evidence>
<gene>
    <name evidence="1" type="ORF">ACJMK2_005984</name>
</gene>
<keyword evidence="2" id="KW-1185">Reference proteome</keyword>
<comment type="caution">
    <text evidence="1">The sequence shown here is derived from an EMBL/GenBank/DDBJ whole genome shotgun (WGS) entry which is preliminary data.</text>
</comment>
<name>A0ABD3VTD4_SINWO</name>
<protein>
    <submittedName>
        <fullName evidence="1">Uncharacterized protein</fullName>
    </submittedName>
</protein>